<keyword evidence="1" id="KW-0238">DNA-binding</keyword>
<organism evidence="3 4">
    <name type="scientific">Limnobacter parvus</name>
    <dbReference type="NCBI Taxonomy" id="2939690"/>
    <lineage>
        <taxon>Bacteria</taxon>
        <taxon>Pseudomonadati</taxon>
        <taxon>Pseudomonadota</taxon>
        <taxon>Betaproteobacteria</taxon>
        <taxon>Burkholderiales</taxon>
        <taxon>Burkholderiaceae</taxon>
        <taxon>Limnobacter</taxon>
    </lineage>
</organism>
<sequence>MDDFAKRLRKYRMAKNLSLQALAEKVGSSKAHIWDLEQGKTKNPSLSLLTNLSRALDVPIKTLVGEASETEADDALAPLFRDLRELEDRDIELIKSMTEQLRSRKNATNVND</sequence>
<dbReference type="SMART" id="SM00530">
    <property type="entry name" value="HTH_XRE"/>
    <property type="match status" value="1"/>
</dbReference>
<dbReference type="RefSeq" id="WP_257510528.1">
    <property type="nucleotide sequence ID" value="NZ_JANKHG010000001.1"/>
</dbReference>
<feature type="domain" description="HTH cro/C1-type" evidence="2">
    <location>
        <begin position="8"/>
        <end position="63"/>
    </location>
</feature>
<dbReference type="InterPro" id="IPR001387">
    <property type="entry name" value="Cro/C1-type_HTH"/>
</dbReference>
<evidence type="ECO:0000313" key="3">
    <source>
        <dbReference type="EMBL" id="MCR2745279.1"/>
    </source>
</evidence>
<dbReference type="InterPro" id="IPR050807">
    <property type="entry name" value="TransReg_Diox_bact_type"/>
</dbReference>
<dbReference type="EMBL" id="JANKHG010000001">
    <property type="protein sequence ID" value="MCR2745279.1"/>
    <property type="molecule type" value="Genomic_DNA"/>
</dbReference>
<proteinExistence type="predicted"/>
<dbReference type="PANTHER" id="PTHR46797">
    <property type="entry name" value="HTH-TYPE TRANSCRIPTIONAL REGULATOR"/>
    <property type="match status" value="1"/>
</dbReference>
<dbReference type="InterPro" id="IPR010982">
    <property type="entry name" value="Lambda_DNA-bd_dom_sf"/>
</dbReference>
<evidence type="ECO:0000259" key="2">
    <source>
        <dbReference type="PROSITE" id="PS50943"/>
    </source>
</evidence>
<reference evidence="3" key="1">
    <citation type="submission" date="2022-07" db="EMBL/GenBank/DDBJ databases">
        <authorList>
            <person name="Xamxidin M."/>
        </authorList>
    </citation>
    <scope>NUCLEOTIDE SEQUENCE</scope>
    <source>
        <strain evidence="3">YS8-69</strain>
    </source>
</reference>
<evidence type="ECO:0000256" key="1">
    <source>
        <dbReference type="ARBA" id="ARBA00023125"/>
    </source>
</evidence>
<dbReference type="Pfam" id="PF01381">
    <property type="entry name" value="HTH_3"/>
    <property type="match status" value="1"/>
</dbReference>
<evidence type="ECO:0000313" key="4">
    <source>
        <dbReference type="Proteomes" id="UP001165267"/>
    </source>
</evidence>
<dbReference type="SUPFAM" id="SSF47413">
    <property type="entry name" value="lambda repressor-like DNA-binding domains"/>
    <property type="match status" value="1"/>
</dbReference>
<dbReference type="PANTHER" id="PTHR46797:SF1">
    <property type="entry name" value="METHYLPHOSPHONATE SYNTHASE"/>
    <property type="match status" value="1"/>
</dbReference>
<dbReference type="PROSITE" id="PS50943">
    <property type="entry name" value="HTH_CROC1"/>
    <property type="match status" value="1"/>
</dbReference>
<name>A0ABT1XGP8_9BURK</name>
<protein>
    <submittedName>
        <fullName evidence="3">Helix-turn-helix domain-containing protein</fullName>
    </submittedName>
</protein>
<dbReference type="Proteomes" id="UP001165267">
    <property type="component" value="Unassembled WGS sequence"/>
</dbReference>
<accession>A0ABT1XGP8</accession>
<dbReference type="CDD" id="cd00093">
    <property type="entry name" value="HTH_XRE"/>
    <property type="match status" value="1"/>
</dbReference>
<dbReference type="Gene3D" id="1.10.260.40">
    <property type="entry name" value="lambda repressor-like DNA-binding domains"/>
    <property type="match status" value="1"/>
</dbReference>
<gene>
    <name evidence="3" type="ORF">NSP04_01305</name>
</gene>
<keyword evidence="4" id="KW-1185">Reference proteome</keyword>
<comment type="caution">
    <text evidence="3">The sequence shown here is derived from an EMBL/GenBank/DDBJ whole genome shotgun (WGS) entry which is preliminary data.</text>
</comment>